<evidence type="ECO:0000259" key="7">
    <source>
        <dbReference type="PROSITE" id="PS50994"/>
    </source>
</evidence>
<evidence type="ECO:0000256" key="6">
    <source>
        <dbReference type="SAM" id="Phobius"/>
    </source>
</evidence>
<dbReference type="GO" id="GO:0015074">
    <property type="term" value="P:DNA integration"/>
    <property type="evidence" value="ECO:0007669"/>
    <property type="project" value="InterPro"/>
</dbReference>
<dbReference type="InterPro" id="IPR012337">
    <property type="entry name" value="RNaseH-like_sf"/>
</dbReference>
<dbReference type="Pfam" id="PF07727">
    <property type="entry name" value="RVT_2"/>
    <property type="match status" value="2"/>
</dbReference>
<keyword evidence="5 6" id="KW-0472">Membrane</keyword>
<dbReference type="PROSITE" id="PS50994">
    <property type="entry name" value="INTEGRASE"/>
    <property type="match status" value="1"/>
</dbReference>
<sequence length="1442" mass="160815">MAEKMSLTVADAVDYKGFPADRSITGGWVPAALSLGIEICERLATMGIAVNLVTYLGGKYALSKCYFCKCCDRLHGDLVYSVFTWWIPCRLVLETILNDRDIRLGSDAWDFPVSCINKTAATSAASLPRCRLLVYIQDEVGRSWGYGICSASTFVALVVFFSGTKRYRYKKCSGSPVAHISQVVSAAFRKKKAKLPSDISLLYEDLPEASRIRHTNQLRFLDKASVVTEDDDGHNGSFMVNPWKLCPVTRVEVVKKMIRLLPIWVTTILFWTTYAQMITFSAEQATTMKRNIGNFLIPAGSLTVFFVGAILISLAFYDRFIIPLWKKMERQTWVNKSATDSHRPLPVCHGNGSCSHSRGETAIEGLIYTGQLDFFITQSPKGMKTISTGLFLTTLSLGFFFSSLLVSVVKVAIRSGGKQGWVVENINKGRLDFFYGLLAALSFINFGLFLLSAAWFRKTTCKQAPETEIVRSTSFAHESNWNLLDPCSHPNLHMQMQLLSLLPLMVNVVLDESNYLLWKQQVLLTVHLLLTRRMKFLGTRQCSCLMATVNDQCSTAASINWKGDDSMRVYLTRIKEVCDALASCGSSVSQVEHVVKTQLAGFDAQPENLPMSASVAQGQLHGVSTRSAASHEFKQQSSTIRSGRTGGRGRARLQCQLCGKNGHSVDRCWYRFDRDFAGVLSTSARSQYKDELSSVNYVNLNNAACTCCANKNGAGVVSTQTTVAPAAALNSSRTQWIVDSGATHHVTPDASHINHSTDLDGPGNLVVGNGTSLAVKSVVSKLVRDYHIYFEFHADGCSVRDEVTCKVILRGRQTDACMRHIWVYLLKNKSQAITAFRLFKTMVQTQFSLPIKAIQSDWGGEYRNWSDELAHEGVLHRVTCPYSSEQNGVVERKHRHLIELALVLLARASLPIKFWSYVVTTAAYLINRLPTKVLHNVSPFEKLFARKPDYNTMRVFGCRCFPYLRDFQSHKLMPRSQECVFLGYSPQHRGFQCLVIKQCTGQQTVPSTRSAALKITPRRHAECSHDVVHSMDSSSIPSQTSHDENDTSLVNVVPAHSNHSTAALLLSTTPMIYTEESSEHQSLEVDNVPTLDSAIPVNIHQALQPTQWTSAVHDELAALQQNGTWSLVSLPYRRIAVECKWLFKLKKNPDGTIQQYKARLVAQGFSQVPGQDFKETFSPVLSEEVFMKQPPGFEKVAEDGTKLVCKLHKSLYGLRQAPRKWNNKLKQSLLQMGFRMSKSTVAIDRVVCALQVNFSLKDLAKSGMSKATPTSTPMVVSNKLQKETGKLVDGAREFRSTFGALRYACHMRPDIVYSVIAQIVHEPCENHLLAAKRILRYLAGTIEYGLVFKPSKEAMRVTAFAYADWGGCVDDQRSMSDLDVHFVREKIAGNQLVISYVPTTHQLVDGFTKPLSKIPFASFREKVHVCLAKEGREEEAGGMLDE</sequence>
<evidence type="ECO:0000256" key="5">
    <source>
        <dbReference type="ARBA" id="ARBA00023136"/>
    </source>
</evidence>
<dbReference type="InterPro" id="IPR000109">
    <property type="entry name" value="POT_fam"/>
</dbReference>
<dbReference type="Pfam" id="PF25597">
    <property type="entry name" value="SH3_retrovirus"/>
    <property type="match status" value="1"/>
</dbReference>
<feature type="transmembrane region" description="Helical" evidence="6">
    <location>
        <begin position="433"/>
        <end position="456"/>
    </location>
</feature>
<evidence type="ECO:0000313" key="9">
    <source>
        <dbReference type="Proteomes" id="UP000436088"/>
    </source>
</evidence>
<dbReference type="InterPro" id="IPR013103">
    <property type="entry name" value="RVT_2"/>
</dbReference>
<accession>A0A6A2XKN2</accession>
<comment type="caution">
    <text evidence="8">The sequence shown here is derived from an EMBL/GenBank/DDBJ whole genome shotgun (WGS) entry which is preliminary data.</text>
</comment>
<organism evidence="8 9">
    <name type="scientific">Hibiscus syriacus</name>
    <name type="common">Rose of Sharon</name>
    <dbReference type="NCBI Taxonomy" id="106335"/>
    <lineage>
        <taxon>Eukaryota</taxon>
        <taxon>Viridiplantae</taxon>
        <taxon>Streptophyta</taxon>
        <taxon>Embryophyta</taxon>
        <taxon>Tracheophyta</taxon>
        <taxon>Spermatophyta</taxon>
        <taxon>Magnoliopsida</taxon>
        <taxon>eudicotyledons</taxon>
        <taxon>Gunneridae</taxon>
        <taxon>Pentapetalae</taxon>
        <taxon>rosids</taxon>
        <taxon>malvids</taxon>
        <taxon>Malvales</taxon>
        <taxon>Malvaceae</taxon>
        <taxon>Malvoideae</taxon>
        <taxon>Hibiscus</taxon>
    </lineage>
</organism>
<reference evidence="8" key="1">
    <citation type="submission" date="2019-09" db="EMBL/GenBank/DDBJ databases">
        <title>Draft genome information of white flower Hibiscus syriacus.</title>
        <authorList>
            <person name="Kim Y.-M."/>
        </authorList>
    </citation>
    <scope>NUCLEOTIDE SEQUENCE [LARGE SCALE GENOMIC DNA]</scope>
    <source>
        <strain evidence="8">YM2019G1</strain>
    </source>
</reference>
<evidence type="ECO:0000256" key="3">
    <source>
        <dbReference type="ARBA" id="ARBA00022692"/>
    </source>
</evidence>
<proteinExistence type="inferred from homology"/>
<evidence type="ECO:0000313" key="8">
    <source>
        <dbReference type="EMBL" id="KAE8676092.1"/>
    </source>
</evidence>
<dbReference type="Proteomes" id="UP000436088">
    <property type="component" value="Unassembled WGS sequence"/>
</dbReference>
<dbReference type="InterPro" id="IPR001584">
    <property type="entry name" value="Integrase_cat-core"/>
</dbReference>
<comment type="subcellular location">
    <subcellularLocation>
        <location evidence="1">Membrane</location>
        <topology evidence="1">Multi-pass membrane protein</topology>
    </subcellularLocation>
</comment>
<keyword evidence="3 6" id="KW-0812">Transmembrane</keyword>
<dbReference type="GO" id="GO:0003676">
    <property type="term" value="F:nucleic acid binding"/>
    <property type="evidence" value="ECO:0007669"/>
    <property type="project" value="InterPro"/>
</dbReference>
<protein>
    <submittedName>
        <fullName evidence="8">Protein NRT1/ PTR FAMILY 6.2</fullName>
    </submittedName>
</protein>
<dbReference type="GO" id="GO:0016020">
    <property type="term" value="C:membrane"/>
    <property type="evidence" value="ECO:0007669"/>
    <property type="project" value="UniProtKB-SubCell"/>
</dbReference>
<dbReference type="EMBL" id="VEPZ02001388">
    <property type="protein sequence ID" value="KAE8676092.1"/>
    <property type="molecule type" value="Genomic_DNA"/>
</dbReference>
<name>A0A6A2XKN2_HIBSY</name>
<dbReference type="Gene3D" id="1.20.1250.20">
    <property type="entry name" value="MFS general substrate transporter like domains"/>
    <property type="match status" value="3"/>
</dbReference>
<feature type="transmembrane region" description="Helical" evidence="6">
    <location>
        <begin position="260"/>
        <end position="280"/>
    </location>
</feature>
<feature type="transmembrane region" description="Helical" evidence="6">
    <location>
        <begin position="292"/>
        <end position="317"/>
    </location>
</feature>
<dbReference type="SUPFAM" id="SSF53098">
    <property type="entry name" value="Ribonuclease H-like"/>
    <property type="match status" value="1"/>
</dbReference>
<evidence type="ECO:0000256" key="2">
    <source>
        <dbReference type="ARBA" id="ARBA00005982"/>
    </source>
</evidence>
<dbReference type="PANTHER" id="PTHR11654">
    <property type="entry name" value="OLIGOPEPTIDE TRANSPORTER-RELATED"/>
    <property type="match status" value="1"/>
</dbReference>
<dbReference type="InterPro" id="IPR057670">
    <property type="entry name" value="SH3_retrovirus"/>
</dbReference>
<dbReference type="Pfam" id="PF00854">
    <property type="entry name" value="PTR2"/>
    <property type="match status" value="1"/>
</dbReference>
<dbReference type="InterPro" id="IPR036259">
    <property type="entry name" value="MFS_trans_sf"/>
</dbReference>
<dbReference type="GO" id="GO:0022857">
    <property type="term" value="F:transmembrane transporter activity"/>
    <property type="evidence" value="ECO:0007669"/>
    <property type="project" value="InterPro"/>
</dbReference>
<dbReference type="Gene3D" id="3.30.420.10">
    <property type="entry name" value="Ribonuclease H-like superfamily/Ribonuclease H"/>
    <property type="match status" value="1"/>
</dbReference>
<comment type="similarity">
    <text evidence="2">Belongs to the major facilitator superfamily. Proton-dependent oligopeptide transporter (POT/PTR) (TC 2.A.17) family.</text>
</comment>
<gene>
    <name evidence="8" type="ORF">F3Y22_tig00111633pilonHSYRG00028</name>
</gene>
<evidence type="ECO:0000256" key="4">
    <source>
        <dbReference type="ARBA" id="ARBA00022989"/>
    </source>
</evidence>
<feature type="transmembrane region" description="Helical" evidence="6">
    <location>
        <begin position="390"/>
        <end position="413"/>
    </location>
</feature>
<dbReference type="InterPro" id="IPR036397">
    <property type="entry name" value="RNaseH_sf"/>
</dbReference>
<evidence type="ECO:0000256" key="1">
    <source>
        <dbReference type="ARBA" id="ARBA00004141"/>
    </source>
</evidence>
<feature type="domain" description="Integrase catalytic" evidence="7">
    <location>
        <begin position="814"/>
        <end position="947"/>
    </location>
</feature>
<keyword evidence="4 6" id="KW-1133">Transmembrane helix</keyword>
<keyword evidence="9" id="KW-1185">Reference proteome</keyword>